<dbReference type="EMBL" id="VXIV02001564">
    <property type="protein sequence ID" value="KAF6031788.1"/>
    <property type="molecule type" value="Genomic_DNA"/>
</dbReference>
<evidence type="ECO:0000313" key="2">
    <source>
        <dbReference type="Proteomes" id="UP000593567"/>
    </source>
</evidence>
<keyword evidence="2" id="KW-1185">Reference proteome</keyword>
<protein>
    <submittedName>
        <fullName evidence="1">Uncharacterized protein</fullName>
    </submittedName>
</protein>
<name>A0A7J7K2G3_BUGNE</name>
<sequence length="73" mass="7928">MYCIHPAAWLETLNFLLTLKGHFFRRPGSKKETKSIAGFHFASILTENGSGINIGSEVFAAQEGAPGVFSSQL</sequence>
<gene>
    <name evidence="1" type="ORF">EB796_009892</name>
</gene>
<proteinExistence type="predicted"/>
<organism evidence="1 2">
    <name type="scientific">Bugula neritina</name>
    <name type="common">Brown bryozoan</name>
    <name type="synonym">Sertularia neritina</name>
    <dbReference type="NCBI Taxonomy" id="10212"/>
    <lineage>
        <taxon>Eukaryota</taxon>
        <taxon>Metazoa</taxon>
        <taxon>Spiralia</taxon>
        <taxon>Lophotrochozoa</taxon>
        <taxon>Bryozoa</taxon>
        <taxon>Gymnolaemata</taxon>
        <taxon>Cheilostomatida</taxon>
        <taxon>Flustrina</taxon>
        <taxon>Buguloidea</taxon>
        <taxon>Bugulidae</taxon>
        <taxon>Bugula</taxon>
    </lineage>
</organism>
<dbReference type="Proteomes" id="UP000593567">
    <property type="component" value="Unassembled WGS sequence"/>
</dbReference>
<comment type="caution">
    <text evidence="1">The sequence shown here is derived from an EMBL/GenBank/DDBJ whole genome shotgun (WGS) entry which is preliminary data.</text>
</comment>
<evidence type="ECO:0000313" key="1">
    <source>
        <dbReference type="EMBL" id="KAF6031788.1"/>
    </source>
</evidence>
<accession>A0A7J7K2G3</accession>
<dbReference type="AlphaFoldDB" id="A0A7J7K2G3"/>
<reference evidence="1" key="1">
    <citation type="submission" date="2020-06" db="EMBL/GenBank/DDBJ databases">
        <title>Draft genome of Bugula neritina, a colonial animal packing powerful symbionts and potential medicines.</title>
        <authorList>
            <person name="Rayko M."/>
        </authorList>
    </citation>
    <scope>NUCLEOTIDE SEQUENCE [LARGE SCALE GENOMIC DNA]</scope>
    <source>
        <strain evidence="1">Kwan_BN1</strain>
    </source>
</reference>